<reference evidence="1 2" key="1">
    <citation type="journal article" date="2011" name="Int. J. Syst. Evol. Microbiol.">
        <title>Allobacillus halotolerans gen. nov., sp. nov. isolated from shrimp paste.</title>
        <authorList>
            <person name="Sheu S.Y."/>
            <person name="Arun A.B."/>
            <person name="Jiang S.R."/>
            <person name="Young C.C."/>
            <person name="Chen W.M."/>
        </authorList>
    </citation>
    <scope>NUCLEOTIDE SEQUENCE [LARGE SCALE GENOMIC DNA]</scope>
    <source>
        <strain evidence="1 2">LMG 24826</strain>
    </source>
</reference>
<comment type="caution">
    <text evidence="1">The sequence shown here is derived from an EMBL/GenBank/DDBJ whole genome shotgun (WGS) entry which is preliminary data.</text>
</comment>
<organism evidence="1 2">
    <name type="scientific">Allobacillus halotolerans</name>
    <dbReference type="NCBI Taxonomy" id="570278"/>
    <lineage>
        <taxon>Bacteria</taxon>
        <taxon>Bacillati</taxon>
        <taxon>Bacillota</taxon>
        <taxon>Bacilli</taxon>
        <taxon>Bacillales</taxon>
        <taxon>Bacillaceae</taxon>
        <taxon>Allobacillus</taxon>
    </lineage>
</organism>
<proteinExistence type="predicted"/>
<evidence type="ECO:0000313" key="2">
    <source>
        <dbReference type="Proteomes" id="UP000812672"/>
    </source>
</evidence>
<dbReference type="Proteomes" id="UP000812672">
    <property type="component" value="Unassembled WGS sequence"/>
</dbReference>
<name>A0ABS6GQ58_9BACI</name>
<dbReference type="RefSeq" id="WP_216687474.1">
    <property type="nucleotide sequence ID" value="NZ_CAUPKR010000011.1"/>
</dbReference>
<evidence type="ECO:0000313" key="1">
    <source>
        <dbReference type="EMBL" id="MBU6081255.1"/>
    </source>
</evidence>
<dbReference type="EMBL" id="JAHLZF010000013">
    <property type="protein sequence ID" value="MBU6081255.1"/>
    <property type="molecule type" value="Genomic_DNA"/>
</dbReference>
<sequence>MKNISIVLITFMLMGGCGSPKQDAIDSLSSPLKEYFILYVFVENEEQIEKLGINFKEDLSEESRHSEGIFHWDREHANYSEVLEVDDYPTFIIFNENELLFKSTSIEEVDSFLVNNEPLGEYNR</sequence>
<gene>
    <name evidence="1" type="ORF">KQ486_09555</name>
</gene>
<keyword evidence="2" id="KW-1185">Reference proteome</keyword>
<protein>
    <submittedName>
        <fullName evidence="1">Uncharacterized protein</fullName>
    </submittedName>
</protein>
<dbReference type="PROSITE" id="PS51257">
    <property type="entry name" value="PROKAR_LIPOPROTEIN"/>
    <property type="match status" value="1"/>
</dbReference>
<accession>A0ABS6GQ58</accession>